<dbReference type="InterPro" id="IPR007783">
    <property type="entry name" value="eIF3d"/>
</dbReference>
<comment type="similarity">
    <text evidence="5">Belongs to the eIF-3 subunit D family.</text>
</comment>
<feature type="region of interest" description="Disordered" evidence="6">
    <location>
        <begin position="1"/>
        <end position="22"/>
    </location>
</feature>
<keyword evidence="4 5" id="KW-0648">Protein biosynthesis</keyword>
<dbReference type="PANTHER" id="PTHR12399:SF0">
    <property type="entry name" value="EUKARYOTIC TRANSLATION INITIATION FACTOR 3 SUBUNIT D"/>
    <property type="match status" value="1"/>
</dbReference>
<comment type="domain">
    <text evidence="5">The RNA gate region regulates mRNA cap recognition to prevent promiscuous mRNA-binding before assembly of eif3d into the full eukaryotic translation initiation factor 3 (eIF-3) complex.</text>
</comment>
<dbReference type="EMBL" id="JBGBPQ010000002">
    <property type="protein sequence ID" value="KAL1528348.1"/>
    <property type="molecule type" value="Genomic_DNA"/>
</dbReference>
<comment type="subunit">
    <text evidence="5">Component of the eukaryotic translation initiation factor 3 (eIF-3) complex.</text>
</comment>
<dbReference type="GO" id="GO:0003743">
    <property type="term" value="F:translation initiation factor activity"/>
    <property type="evidence" value="ECO:0007669"/>
    <property type="project" value="UniProtKB-UniRule"/>
</dbReference>
<feature type="compositionally biased region" description="Basic residues" evidence="6">
    <location>
        <begin position="96"/>
        <end position="105"/>
    </location>
</feature>
<dbReference type="Pfam" id="PF05091">
    <property type="entry name" value="eIF-3_zeta"/>
    <property type="match status" value="1"/>
</dbReference>
<comment type="subcellular location">
    <subcellularLocation>
        <location evidence="5">Cytoplasm</location>
    </subcellularLocation>
</comment>
<evidence type="ECO:0000256" key="2">
    <source>
        <dbReference type="ARBA" id="ARBA00022540"/>
    </source>
</evidence>
<evidence type="ECO:0000256" key="5">
    <source>
        <dbReference type="HAMAP-Rule" id="MF_03003"/>
    </source>
</evidence>
<name>A0AB34K1L3_PRYPA</name>
<keyword evidence="1 5" id="KW-0963">Cytoplasm</keyword>
<reference evidence="7 8" key="1">
    <citation type="journal article" date="2024" name="Science">
        <title>Giant polyketide synthase enzymes in the biosynthesis of giant marine polyether toxins.</title>
        <authorList>
            <person name="Fallon T.R."/>
            <person name="Shende V.V."/>
            <person name="Wierzbicki I.H."/>
            <person name="Pendleton A.L."/>
            <person name="Watervoot N.F."/>
            <person name="Auber R.P."/>
            <person name="Gonzalez D.J."/>
            <person name="Wisecaver J.H."/>
            <person name="Moore B.S."/>
        </authorList>
    </citation>
    <scope>NUCLEOTIDE SEQUENCE [LARGE SCALE GENOMIC DNA]</scope>
    <source>
        <strain evidence="7 8">12B1</strain>
    </source>
</reference>
<comment type="function">
    <text evidence="5">mRNA cap-binding component of the eukaryotic translation initiation factor 3 (eIF-3) complex, which is involved in protein synthesis of a specialized repertoire of mRNAs and, together with other initiation factors, stimulates binding of mRNA and methionyl-tRNAi to the 40S ribosome. The eIF-3 complex specifically targets and initiates translation of a subset of mRNAs involved in cell proliferation. In the eIF-3 complex, eif3d specifically recognizes and binds the 7-methylguanosine cap of a subset of mRNAs.</text>
</comment>
<evidence type="ECO:0000256" key="3">
    <source>
        <dbReference type="ARBA" id="ARBA00022884"/>
    </source>
</evidence>
<dbReference type="GO" id="GO:0005852">
    <property type="term" value="C:eukaryotic translation initiation factor 3 complex"/>
    <property type="evidence" value="ECO:0007669"/>
    <property type="project" value="UniProtKB-UniRule"/>
</dbReference>
<evidence type="ECO:0000256" key="6">
    <source>
        <dbReference type="SAM" id="MobiDB-lite"/>
    </source>
</evidence>
<feature type="compositionally biased region" description="Polar residues" evidence="6">
    <location>
        <begin position="1"/>
        <end position="10"/>
    </location>
</feature>
<keyword evidence="3" id="KW-0694">RNA-binding</keyword>
<dbReference type="GO" id="GO:0002191">
    <property type="term" value="P:cap-dependent translational initiation"/>
    <property type="evidence" value="ECO:0007669"/>
    <property type="project" value="UniProtKB-UniRule"/>
</dbReference>
<protein>
    <recommendedName>
        <fullName evidence="5">Eukaryotic translation initiation factor 3 subunit D</fullName>
        <shortName evidence="5">eIF3d</shortName>
    </recommendedName>
    <alternativeName>
        <fullName evidence="5">Eukaryotic translation initiation factor 3 subunit 7</fullName>
    </alternativeName>
</protein>
<evidence type="ECO:0000256" key="4">
    <source>
        <dbReference type="ARBA" id="ARBA00022917"/>
    </source>
</evidence>
<evidence type="ECO:0000256" key="1">
    <source>
        <dbReference type="ARBA" id="ARBA00022490"/>
    </source>
</evidence>
<keyword evidence="2 5" id="KW-0396">Initiation factor</keyword>
<sequence length="561" mass="63446">MGFSLPTLNDSPEGWGPGAPPDKFENIPYAPFDKRAFVGRMADWSARAEQYRERQRNRPATVTNEAFAYMAEDTEGFNLVDTQKAQPQAGWDRGMRGRGRGRFGGRGRGQGRWAAAPMGAEAKFVAKFNAKKAPQAPVSKWRKNQAANYANRWNEQKPPRVRESSVDVRPDWTVRGQITFQELSKMTMDAPESVEVHSCGTINYYDKTYDRITPKSERPLERIEGRAFYKVSTSDDPVIARLHSEPEHKDVRVYATDAILAVLMAAGRSSYSWDIIVNRVGDKLFFDKRVDCPIDYVTCNETAHDTGDEERESMNHPLKLMQEATFVNQNFSQQVLSKTEEPFRFTYPADPFATVGAEETPAPVGYKYRVFQLGKPPKEGEADGRIKLLCRTEIDCAMKGKNPEDDDILMRLYALNETDAKLTAGIDWRQKLESQRGAVLATELKNNSNKLAKWTIQAMLAGVDLIKLGYVSRYHVRDSFNHVILGTQSYKPKEFATHINLNMNNAWGILKAIVDLCLQLEEGKYLLLKDPNKPVIRFYSIPQDAFDEVDDAGPEEGGDED</sequence>
<feature type="region of interest" description="Disordered" evidence="6">
    <location>
        <begin position="84"/>
        <end position="112"/>
    </location>
</feature>
<organism evidence="7 8">
    <name type="scientific">Prymnesium parvum</name>
    <name type="common">Toxic golden alga</name>
    <dbReference type="NCBI Taxonomy" id="97485"/>
    <lineage>
        <taxon>Eukaryota</taxon>
        <taxon>Haptista</taxon>
        <taxon>Haptophyta</taxon>
        <taxon>Prymnesiophyceae</taxon>
        <taxon>Prymnesiales</taxon>
        <taxon>Prymnesiaceae</taxon>
        <taxon>Prymnesium</taxon>
    </lineage>
</organism>
<dbReference type="GO" id="GO:0016282">
    <property type="term" value="C:eukaryotic 43S preinitiation complex"/>
    <property type="evidence" value="ECO:0007669"/>
    <property type="project" value="UniProtKB-UniRule"/>
</dbReference>
<dbReference type="GO" id="GO:0001732">
    <property type="term" value="P:formation of cytoplasmic translation initiation complex"/>
    <property type="evidence" value="ECO:0007669"/>
    <property type="project" value="UniProtKB-UniRule"/>
</dbReference>
<dbReference type="GO" id="GO:0098808">
    <property type="term" value="F:mRNA cap binding"/>
    <property type="evidence" value="ECO:0007669"/>
    <property type="project" value="UniProtKB-UniRule"/>
</dbReference>
<comment type="caution">
    <text evidence="7">The sequence shown here is derived from an EMBL/GenBank/DDBJ whole genome shotgun (WGS) entry which is preliminary data.</text>
</comment>
<dbReference type="Proteomes" id="UP001515480">
    <property type="component" value="Unassembled WGS sequence"/>
</dbReference>
<keyword evidence="8" id="KW-1185">Reference proteome</keyword>
<evidence type="ECO:0000313" key="7">
    <source>
        <dbReference type="EMBL" id="KAL1528348.1"/>
    </source>
</evidence>
<gene>
    <name evidence="7" type="ORF">AB1Y20_009702</name>
</gene>
<evidence type="ECO:0000313" key="8">
    <source>
        <dbReference type="Proteomes" id="UP001515480"/>
    </source>
</evidence>
<dbReference type="PANTHER" id="PTHR12399">
    <property type="entry name" value="EUKARYOTIC TRANSLATION INITIATION FACTOR 3 SUBUNIT 7"/>
    <property type="match status" value="1"/>
</dbReference>
<dbReference type="HAMAP" id="MF_03003">
    <property type="entry name" value="eIF3d"/>
    <property type="match status" value="1"/>
</dbReference>
<dbReference type="AlphaFoldDB" id="A0AB34K1L3"/>
<proteinExistence type="inferred from homology"/>
<feature type="region of interest" description="RNA gate" evidence="5">
    <location>
        <begin position="293"/>
        <end position="307"/>
    </location>
</feature>
<dbReference type="GO" id="GO:0033290">
    <property type="term" value="C:eukaryotic 48S preinitiation complex"/>
    <property type="evidence" value="ECO:0007669"/>
    <property type="project" value="UniProtKB-UniRule"/>
</dbReference>
<dbReference type="PIRSF" id="PIRSF016281">
    <property type="entry name" value="EIF-3_zeta"/>
    <property type="match status" value="1"/>
</dbReference>
<accession>A0AB34K1L3</accession>